<sequence>MFHIYLWAMLVCSAVHAADWKVCQPTMPQLMKVSDVDFSADKPPQGLPWTITVNGVLSANITAGQVQDTVRWGEFIVQNKTVNFCAPPNHCPMYAGPVKLKSSQTIPAIAPRGTYNVQTLSTTPKGEIISCLSVSFAL</sequence>
<feature type="chain" id="PRO_5031186879" description="MD-2-related lipid-recognition domain-containing protein" evidence="7">
    <location>
        <begin position="18"/>
        <end position="138"/>
    </location>
</feature>
<dbReference type="InterPro" id="IPR039670">
    <property type="entry name" value="NPC2-like"/>
</dbReference>
<keyword evidence="4" id="KW-0813">Transport</keyword>
<dbReference type="PANTHER" id="PTHR11306:SF0">
    <property type="entry name" value="PHOSPHATIDYLGLYCEROL_PHOSPHATIDYLINOSITOL TRANSFER PROTEIN"/>
    <property type="match status" value="1"/>
</dbReference>
<name>A0A7S1IGJ7_9EUGL</name>
<proteinExistence type="inferred from homology"/>
<dbReference type="InterPro" id="IPR003172">
    <property type="entry name" value="ML_dom"/>
</dbReference>
<evidence type="ECO:0000256" key="5">
    <source>
        <dbReference type="ARBA" id="ARBA00022729"/>
    </source>
</evidence>
<evidence type="ECO:0000256" key="1">
    <source>
        <dbReference type="ARBA" id="ARBA00002053"/>
    </source>
</evidence>
<keyword evidence="5 7" id="KW-0732">Signal</keyword>
<dbReference type="Pfam" id="PF02221">
    <property type="entry name" value="E1_DerP2_DerF2"/>
    <property type="match status" value="1"/>
</dbReference>
<comment type="similarity">
    <text evidence="2">Belongs to the NPC2 family.</text>
</comment>
<feature type="domain" description="MD-2-related lipid-recognition" evidence="8">
    <location>
        <begin position="20"/>
        <end position="136"/>
    </location>
</feature>
<comment type="subunit">
    <text evidence="3">Monomer.</text>
</comment>
<evidence type="ECO:0000256" key="7">
    <source>
        <dbReference type="SAM" id="SignalP"/>
    </source>
</evidence>
<evidence type="ECO:0000256" key="4">
    <source>
        <dbReference type="ARBA" id="ARBA00022448"/>
    </source>
</evidence>
<reference evidence="9" key="1">
    <citation type="submission" date="2021-01" db="EMBL/GenBank/DDBJ databases">
        <authorList>
            <person name="Corre E."/>
            <person name="Pelletier E."/>
            <person name="Niang G."/>
            <person name="Scheremetjew M."/>
            <person name="Finn R."/>
            <person name="Kale V."/>
            <person name="Holt S."/>
            <person name="Cochrane G."/>
            <person name="Meng A."/>
            <person name="Brown T."/>
            <person name="Cohen L."/>
        </authorList>
    </citation>
    <scope>NUCLEOTIDE SEQUENCE</scope>
    <source>
        <strain evidence="9">NIES-381</strain>
    </source>
</reference>
<feature type="signal peptide" evidence="7">
    <location>
        <begin position="1"/>
        <end position="17"/>
    </location>
</feature>
<accession>A0A7S1IGJ7</accession>
<keyword evidence="6" id="KW-0445">Lipid transport</keyword>
<comment type="function">
    <text evidence="1">Catalyzes the intermembrane transfer of phosphatidylglycerol and phosphatidylinositol.</text>
</comment>
<gene>
    <name evidence="9" type="ORF">EGYM00392_LOCUS22939</name>
</gene>
<dbReference type="GO" id="GO:0032934">
    <property type="term" value="F:sterol binding"/>
    <property type="evidence" value="ECO:0007669"/>
    <property type="project" value="InterPro"/>
</dbReference>
<dbReference type="EMBL" id="HBGA01061829">
    <property type="protein sequence ID" value="CAD9011838.1"/>
    <property type="molecule type" value="Transcribed_RNA"/>
</dbReference>
<dbReference type="SMART" id="SM00737">
    <property type="entry name" value="ML"/>
    <property type="match status" value="1"/>
</dbReference>
<dbReference type="InterPro" id="IPR014756">
    <property type="entry name" value="Ig_E-set"/>
</dbReference>
<evidence type="ECO:0000259" key="8">
    <source>
        <dbReference type="SMART" id="SM00737"/>
    </source>
</evidence>
<organism evidence="9">
    <name type="scientific">Eutreptiella gymnastica</name>
    <dbReference type="NCBI Taxonomy" id="73025"/>
    <lineage>
        <taxon>Eukaryota</taxon>
        <taxon>Discoba</taxon>
        <taxon>Euglenozoa</taxon>
        <taxon>Euglenida</taxon>
        <taxon>Spirocuta</taxon>
        <taxon>Euglenophyceae</taxon>
        <taxon>Eutreptiales</taxon>
        <taxon>Eutreptiaceae</taxon>
        <taxon>Eutreptiella</taxon>
    </lineage>
</organism>
<evidence type="ECO:0000256" key="2">
    <source>
        <dbReference type="ARBA" id="ARBA00006370"/>
    </source>
</evidence>
<dbReference type="PANTHER" id="PTHR11306">
    <property type="entry name" value="NIEMANN PICK TYPE C2 PROTEIN NPC2-RELATED"/>
    <property type="match status" value="1"/>
</dbReference>
<dbReference type="GO" id="GO:0015918">
    <property type="term" value="P:sterol transport"/>
    <property type="evidence" value="ECO:0007669"/>
    <property type="project" value="InterPro"/>
</dbReference>
<dbReference type="AlphaFoldDB" id="A0A7S1IGJ7"/>
<evidence type="ECO:0000313" key="9">
    <source>
        <dbReference type="EMBL" id="CAD9011838.1"/>
    </source>
</evidence>
<protein>
    <recommendedName>
        <fullName evidence="8">MD-2-related lipid-recognition domain-containing protein</fullName>
    </recommendedName>
</protein>
<evidence type="ECO:0000256" key="3">
    <source>
        <dbReference type="ARBA" id="ARBA00011245"/>
    </source>
</evidence>
<evidence type="ECO:0000256" key="6">
    <source>
        <dbReference type="ARBA" id="ARBA00023055"/>
    </source>
</evidence>
<dbReference type="SUPFAM" id="SSF81296">
    <property type="entry name" value="E set domains"/>
    <property type="match status" value="1"/>
</dbReference>